<name>A0A9P1CAG0_9DINO</name>
<keyword evidence="5" id="KW-1185">Reference proteome</keyword>
<keyword evidence="2" id="KW-1133">Transmembrane helix</keyword>
<feature type="compositionally biased region" description="Basic and acidic residues" evidence="1">
    <location>
        <begin position="497"/>
        <end position="506"/>
    </location>
</feature>
<sequence>VSARQGPRSFTAGRRTLAVTAIDRGRLLRALAPPCALTPSAGVTTFASNELILILDYHSHYLAPHFLFFLGFLGFMHISKIALNLLLLFVNHYSGLAAACSTPQSDCKAPVVIASNWTRGPLATTAVGAVPAIELTPLQRSGSPCSHLGSNGFCGSLALQDATYVHKKKKDQQGYTPDWQETPWESPQDTWSPRRRSPRKRTQSPRKRSVSARARHQQDQPDLMHGHQGGKGQEKGKGFEKGGAVAFGHLPPSTQWLSPPAVPFATDSSTAPQLTPGTSSTPSTAMQPFGKSKMDKEDPTQELQELRQLHAEVKKGEQTEEIKKAVAIVEAMTRKEDAKSYKQLVSLLDKARKKLSDIDEQWEAFRSQWSTYLDNAMKMWTAHIDSYEEGENKFAEKRAEAAAHLQQVRAQLHEVHIRTMQGSGTIPQGELQEGQTALDETMSIEDMDTVAEPHFNQLKEELKGVVQRVKDTIEDKMSKRSLSVRQQEGEEVQIVEPADKKARDSQ</sequence>
<reference evidence="3" key="1">
    <citation type="submission" date="2022-10" db="EMBL/GenBank/DDBJ databases">
        <authorList>
            <person name="Chen Y."/>
            <person name="Dougan E. K."/>
            <person name="Chan C."/>
            <person name="Rhodes N."/>
            <person name="Thang M."/>
        </authorList>
    </citation>
    <scope>NUCLEOTIDE SEQUENCE</scope>
</reference>
<dbReference type="EMBL" id="CAMXCT010001180">
    <property type="protein sequence ID" value="CAI3987568.1"/>
    <property type="molecule type" value="Genomic_DNA"/>
</dbReference>
<dbReference type="AlphaFoldDB" id="A0A9P1CAG0"/>
<feature type="transmembrane region" description="Helical" evidence="2">
    <location>
        <begin position="66"/>
        <end position="90"/>
    </location>
</feature>
<accession>A0A9P1CAG0</accession>
<organism evidence="3">
    <name type="scientific">Cladocopium goreaui</name>
    <dbReference type="NCBI Taxonomy" id="2562237"/>
    <lineage>
        <taxon>Eukaryota</taxon>
        <taxon>Sar</taxon>
        <taxon>Alveolata</taxon>
        <taxon>Dinophyceae</taxon>
        <taxon>Suessiales</taxon>
        <taxon>Symbiodiniaceae</taxon>
        <taxon>Cladocopium</taxon>
    </lineage>
</organism>
<comment type="caution">
    <text evidence="3">The sequence shown here is derived from an EMBL/GenBank/DDBJ whole genome shotgun (WGS) entry which is preliminary data.</text>
</comment>
<feature type="non-terminal residue" evidence="3">
    <location>
        <position position="1"/>
    </location>
</feature>
<protein>
    <submittedName>
        <fullName evidence="3">Uncharacterized protein</fullName>
    </submittedName>
</protein>
<evidence type="ECO:0000256" key="1">
    <source>
        <dbReference type="SAM" id="MobiDB-lite"/>
    </source>
</evidence>
<keyword evidence="2" id="KW-0472">Membrane</keyword>
<evidence type="ECO:0000256" key="2">
    <source>
        <dbReference type="SAM" id="Phobius"/>
    </source>
</evidence>
<keyword evidence="2" id="KW-0812">Transmembrane</keyword>
<feature type="compositionally biased region" description="Basic residues" evidence="1">
    <location>
        <begin position="193"/>
        <end position="215"/>
    </location>
</feature>
<gene>
    <name evidence="3" type="ORF">C1SCF055_LOCUS14827</name>
</gene>
<evidence type="ECO:0000313" key="5">
    <source>
        <dbReference type="Proteomes" id="UP001152797"/>
    </source>
</evidence>
<proteinExistence type="predicted"/>
<dbReference type="EMBL" id="CAMXCT020001180">
    <property type="protein sequence ID" value="CAL1140943.1"/>
    <property type="molecule type" value="Genomic_DNA"/>
</dbReference>
<reference evidence="4 5" key="2">
    <citation type="submission" date="2024-05" db="EMBL/GenBank/DDBJ databases">
        <authorList>
            <person name="Chen Y."/>
            <person name="Shah S."/>
            <person name="Dougan E. K."/>
            <person name="Thang M."/>
            <person name="Chan C."/>
        </authorList>
    </citation>
    <scope>NUCLEOTIDE SEQUENCE [LARGE SCALE GENOMIC DNA]</scope>
</reference>
<feature type="compositionally biased region" description="Basic and acidic residues" evidence="1">
    <location>
        <begin position="216"/>
        <end position="225"/>
    </location>
</feature>
<feature type="region of interest" description="Disordered" evidence="1">
    <location>
        <begin position="476"/>
        <end position="506"/>
    </location>
</feature>
<evidence type="ECO:0000313" key="4">
    <source>
        <dbReference type="EMBL" id="CAL4774880.1"/>
    </source>
</evidence>
<dbReference type="EMBL" id="CAMXCT030001180">
    <property type="protein sequence ID" value="CAL4774880.1"/>
    <property type="molecule type" value="Genomic_DNA"/>
</dbReference>
<dbReference type="Proteomes" id="UP001152797">
    <property type="component" value="Unassembled WGS sequence"/>
</dbReference>
<feature type="compositionally biased region" description="Polar residues" evidence="1">
    <location>
        <begin position="266"/>
        <end position="286"/>
    </location>
</feature>
<feature type="region of interest" description="Disordered" evidence="1">
    <location>
        <begin position="173"/>
        <end position="298"/>
    </location>
</feature>
<evidence type="ECO:0000313" key="3">
    <source>
        <dbReference type="EMBL" id="CAI3987568.1"/>
    </source>
</evidence>